<evidence type="ECO:0000313" key="1">
    <source>
        <dbReference type="EMBL" id="GAA0159426.1"/>
    </source>
</evidence>
<reference evidence="1 2" key="1">
    <citation type="submission" date="2024-01" db="EMBL/GenBank/DDBJ databases">
        <title>The complete chloroplast genome sequence of Lithospermum erythrorhizon: insights into the phylogenetic relationship among Boraginaceae species and the maternal lineages of purple gromwells.</title>
        <authorList>
            <person name="Okada T."/>
            <person name="Watanabe K."/>
        </authorList>
    </citation>
    <scope>NUCLEOTIDE SEQUENCE [LARGE SCALE GENOMIC DNA]</scope>
</reference>
<keyword evidence="2" id="KW-1185">Reference proteome</keyword>
<sequence length="119" mass="13157">MASIPSSLEYTPSAKHVVVGDPMAIAESSFDRLEDDLGHDPDFPMMRAALENFYLIEFMDFALSQALRNRGWLTRVTRRVTIDAADHGHHDRGSVPQAERAASSLRVAFGSGLIRTLEA</sequence>
<dbReference type="AlphaFoldDB" id="A0AAV3Q8Y8"/>
<name>A0AAV3Q8Y8_LITER</name>
<dbReference type="EMBL" id="BAABME010003597">
    <property type="protein sequence ID" value="GAA0159426.1"/>
    <property type="molecule type" value="Genomic_DNA"/>
</dbReference>
<organism evidence="1 2">
    <name type="scientific">Lithospermum erythrorhizon</name>
    <name type="common">Purple gromwell</name>
    <name type="synonym">Lithospermum officinale var. erythrorhizon</name>
    <dbReference type="NCBI Taxonomy" id="34254"/>
    <lineage>
        <taxon>Eukaryota</taxon>
        <taxon>Viridiplantae</taxon>
        <taxon>Streptophyta</taxon>
        <taxon>Embryophyta</taxon>
        <taxon>Tracheophyta</taxon>
        <taxon>Spermatophyta</taxon>
        <taxon>Magnoliopsida</taxon>
        <taxon>eudicotyledons</taxon>
        <taxon>Gunneridae</taxon>
        <taxon>Pentapetalae</taxon>
        <taxon>asterids</taxon>
        <taxon>lamiids</taxon>
        <taxon>Boraginales</taxon>
        <taxon>Boraginaceae</taxon>
        <taxon>Boraginoideae</taxon>
        <taxon>Lithospermeae</taxon>
        <taxon>Lithospermum</taxon>
    </lineage>
</organism>
<protein>
    <submittedName>
        <fullName evidence="1">Uncharacterized protein</fullName>
    </submittedName>
</protein>
<gene>
    <name evidence="1" type="ORF">LIER_16201</name>
</gene>
<evidence type="ECO:0000313" key="2">
    <source>
        <dbReference type="Proteomes" id="UP001454036"/>
    </source>
</evidence>
<proteinExistence type="predicted"/>
<comment type="caution">
    <text evidence="1">The sequence shown here is derived from an EMBL/GenBank/DDBJ whole genome shotgun (WGS) entry which is preliminary data.</text>
</comment>
<dbReference type="Proteomes" id="UP001454036">
    <property type="component" value="Unassembled WGS sequence"/>
</dbReference>
<accession>A0AAV3Q8Y8</accession>